<evidence type="ECO:0000256" key="1">
    <source>
        <dbReference type="SAM" id="Phobius"/>
    </source>
</evidence>
<dbReference type="InterPro" id="IPR021424">
    <property type="entry name" value="PorA"/>
</dbReference>
<keyword evidence="3" id="KW-1185">Reference proteome</keyword>
<feature type="transmembrane region" description="Helical" evidence="1">
    <location>
        <begin position="12"/>
        <end position="35"/>
    </location>
</feature>
<dbReference type="STRING" id="679197.HMPREF9336_03470"/>
<dbReference type="eggNOG" id="ENOG5031U1J">
    <property type="taxonomic scope" value="Bacteria"/>
</dbReference>
<dbReference type="Proteomes" id="UP000004816">
    <property type="component" value="Unassembled WGS sequence"/>
</dbReference>
<evidence type="ECO:0000313" key="2">
    <source>
        <dbReference type="EMBL" id="EFV11688.1"/>
    </source>
</evidence>
<protein>
    <recommendedName>
        <fullName evidence="4">DUF3068 domain-containing protein</fullName>
    </recommendedName>
</protein>
<sequence>MTQQTQPGKAPILLPLALIALGAALIAIAVLVPFYSEDELVKASLGERITLVSPAQSAGQDAPGIDQEFPAQVIDRCSVGDGSPKAAVLSAKATIRTYVTVEEPSTENTVTYQAGTSVLVSEVKARGDGQPKTLTPVALQRPAPGAPEPKLPWSDGQCDNGLLLATVDRVTVGRHNGLPVAKGLSEVQVEPEQQARLLPNRSGQQYRFPFDTSSKGQYQYFDLTTGSAFPATYVENTEISDIKTLHFRVDIPETDLALVNAPAGVDEGKLTLPPGTALTKPLDWWNIPNVSGKQDQTMHRFYKNGVDLYVDPDSGVIVRERQDMHQYFAMPFSAREAASPDLKAFTLTIFSGVFDYDPQTVEATVKQAKSYRDDIALLGRTIPIGSAVLGLVLLAGGGVIYYRLTR</sequence>
<keyword evidence="1" id="KW-0472">Membrane</keyword>
<feature type="transmembrane region" description="Helical" evidence="1">
    <location>
        <begin position="382"/>
        <end position="402"/>
    </location>
</feature>
<evidence type="ECO:0008006" key="4">
    <source>
        <dbReference type="Google" id="ProtNLM"/>
    </source>
</evidence>
<dbReference type="OrthoDB" id="153031at2"/>
<comment type="caution">
    <text evidence="2">The sequence shown here is derived from an EMBL/GenBank/DDBJ whole genome shotgun (WGS) entry which is preliminary data.</text>
</comment>
<gene>
    <name evidence="2" type="ORF">HMPREF9336_03470</name>
</gene>
<evidence type="ECO:0000313" key="3">
    <source>
        <dbReference type="Proteomes" id="UP000004816"/>
    </source>
</evidence>
<accession>E5XVE8</accession>
<keyword evidence="1" id="KW-1133">Transmembrane helix</keyword>
<dbReference type="EMBL" id="ACZI02000001">
    <property type="protein sequence ID" value="EFV11688.1"/>
    <property type="molecule type" value="Genomic_DNA"/>
</dbReference>
<name>E5XVE8_SEGRC</name>
<dbReference type="AlphaFoldDB" id="E5XVE8"/>
<dbReference type="Pfam" id="PF11271">
    <property type="entry name" value="PorA"/>
    <property type="match status" value="1"/>
</dbReference>
<dbReference type="RefSeq" id="WP_007472513.1">
    <property type="nucleotide sequence ID" value="NZ_KI391953.1"/>
</dbReference>
<reference evidence="2 3" key="1">
    <citation type="journal article" date="2011" name="Stand. Genomic Sci.">
        <title>High quality draft genome sequence of Segniliparus rugosus CDC 945(T)= (ATCC BAA-974(T)).</title>
        <authorList>
            <person name="Earl A.M."/>
            <person name="Desjardins C.A."/>
            <person name="Fitzgerald M.G."/>
            <person name="Arachchi H.M."/>
            <person name="Zeng Q."/>
            <person name="Mehta T."/>
            <person name="Griggs A."/>
            <person name="Birren B.W."/>
            <person name="Toney N.C."/>
            <person name="Carr J."/>
            <person name="Posey J."/>
            <person name="Butler W.R."/>
        </authorList>
    </citation>
    <scope>NUCLEOTIDE SEQUENCE [LARGE SCALE GENOMIC DNA]</scope>
    <source>
        <strain evidence="3">ATCC BAA-974 / DSM 45345 / CCUG 50838 / CIP 108380 / JCM 13579 / CDC 945</strain>
    </source>
</reference>
<organism evidence="2 3">
    <name type="scientific">Segniliparus rugosus (strain ATCC BAA-974 / DSM 45345 / CCUG 50838 / CIP 108380 / JCM 13579 / CDC 945)</name>
    <dbReference type="NCBI Taxonomy" id="679197"/>
    <lineage>
        <taxon>Bacteria</taxon>
        <taxon>Bacillati</taxon>
        <taxon>Actinomycetota</taxon>
        <taxon>Actinomycetes</taxon>
        <taxon>Mycobacteriales</taxon>
        <taxon>Segniliparaceae</taxon>
        <taxon>Segniliparus</taxon>
    </lineage>
</organism>
<keyword evidence="1" id="KW-0812">Transmembrane</keyword>
<proteinExistence type="predicted"/>
<dbReference type="HOGENOM" id="CLU_045231_2_0_11"/>